<evidence type="ECO:0000313" key="2">
    <source>
        <dbReference type="Proteomes" id="UP000805193"/>
    </source>
</evidence>
<sequence length="512" mass="57082">MCAANEDDVVATIEDIERLGTSKFDATGRIYYNSGIGLEQTLRENVVAFSRPGPDPAQRDAFLIRPGPGPTRLRLRPRVLRNVAERRIEVTLLGDQRLSMPVGISPTAFQKMAHPDGEIAVARAAQAAGTLMTLSSFSNDCLEDVQRGAPGGLRWFQLHVFRDREFTRNLVERAERSGYRALVLTVDMPVEGARNFDKVSDFCVPENLRHGNFLGTSRHEDAYPKAAAYDDLYDPSVTWADVTWLRSITKLPVVAKGICTGVVRVTTLVRRNLPAQVQPTGIESLEHTCIKLLVGEKKSHRSTFILNVCSPSRTQHSLHQLLRGAIDMVKGKALLIDIPTLGLDLLTDPTQPTRKATGGCKDASPDLTLGHCLDAEWHNALETLGSDHYILNILLGRGPHEAQRKAFAKTKRLEKLGLHNTLTEIIEAQRIAHYERLSLTTTGRTILTSLGINYHPTGHRTRGWLPEELREQLQDCASLDLVTCTHCTTWADIWPESRLWRTVYSKDTTTPR</sequence>
<comment type="caution">
    <text evidence="1">The sequence shown here is derived from an EMBL/GenBank/DDBJ whole genome shotgun (WGS) entry which is preliminary data.</text>
</comment>
<keyword evidence="2" id="KW-1185">Reference proteome</keyword>
<protein>
    <submittedName>
        <fullName evidence="1">Uncharacterized protein</fullName>
    </submittedName>
</protein>
<dbReference type="EMBL" id="JABSTQ010010816">
    <property type="protein sequence ID" value="KAG0417691.1"/>
    <property type="molecule type" value="Genomic_DNA"/>
</dbReference>
<dbReference type="Proteomes" id="UP000805193">
    <property type="component" value="Unassembled WGS sequence"/>
</dbReference>
<reference evidence="1 2" key="1">
    <citation type="journal article" date="2020" name="Cell">
        <title>Large-Scale Comparative Analyses of Tick Genomes Elucidate Their Genetic Diversity and Vector Capacities.</title>
        <authorList>
            <consortium name="Tick Genome and Microbiome Consortium (TIGMIC)"/>
            <person name="Jia N."/>
            <person name="Wang J."/>
            <person name="Shi W."/>
            <person name="Du L."/>
            <person name="Sun Y."/>
            <person name="Zhan W."/>
            <person name="Jiang J.F."/>
            <person name="Wang Q."/>
            <person name="Zhang B."/>
            <person name="Ji P."/>
            <person name="Bell-Sakyi L."/>
            <person name="Cui X.M."/>
            <person name="Yuan T.T."/>
            <person name="Jiang B.G."/>
            <person name="Yang W.F."/>
            <person name="Lam T.T."/>
            <person name="Chang Q.C."/>
            <person name="Ding S.J."/>
            <person name="Wang X.J."/>
            <person name="Zhu J.G."/>
            <person name="Ruan X.D."/>
            <person name="Zhao L."/>
            <person name="Wei J.T."/>
            <person name="Ye R.Z."/>
            <person name="Que T.C."/>
            <person name="Du C.H."/>
            <person name="Zhou Y.H."/>
            <person name="Cheng J.X."/>
            <person name="Dai P.F."/>
            <person name="Guo W.B."/>
            <person name="Han X.H."/>
            <person name="Huang E.J."/>
            <person name="Li L.F."/>
            <person name="Wei W."/>
            <person name="Gao Y.C."/>
            <person name="Liu J.Z."/>
            <person name="Shao H.Z."/>
            <person name="Wang X."/>
            <person name="Wang C.C."/>
            <person name="Yang T.C."/>
            <person name="Huo Q.B."/>
            <person name="Li W."/>
            <person name="Chen H.Y."/>
            <person name="Chen S.E."/>
            <person name="Zhou L.G."/>
            <person name="Ni X.B."/>
            <person name="Tian J.H."/>
            <person name="Sheng Y."/>
            <person name="Liu T."/>
            <person name="Pan Y.S."/>
            <person name="Xia L.Y."/>
            <person name="Li J."/>
            <person name="Zhao F."/>
            <person name="Cao W.C."/>
        </authorList>
    </citation>
    <scope>NUCLEOTIDE SEQUENCE [LARGE SCALE GENOMIC DNA]</scope>
    <source>
        <strain evidence="1">Iper-2018</strain>
    </source>
</reference>
<proteinExistence type="predicted"/>
<gene>
    <name evidence="1" type="ORF">HPB47_005414</name>
</gene>
<evidence type="ECO:0000313" key="1">
    <source>
        <dbReference type="EMBL" id="KAG0417691.1"/>
    </source>
</evidence>
<accession>A0AC60PD80</accession>
<name>A0AC60PD80_IXOPE</name>
<organism evidence="1 2">
    <name type="scientific">Ixodes persulcatus</name>
    <name type="common">Taiga tick</name>
    <dbReference type="NCBI Taxonomy" id="34615"/>
    <lineage>
        <taxon>Eukaryota</taxon>
        <taxon>Metazoa</taxon>
        <taxon>Ecdysozoa</taxon>
        <taxon>Arthropoda</taxon>
        <taxon>Chelicerata</taxon>
        <taxon>Arachnida</taxon>
        <taxon>Acari</taxon>
        <taxon>Parasitiformes</taxon>
        <taxon>Ixodida</taxon>
        <taxon>Ixodoidea</taxon>
        <taxon>Ixodidae</taxon>
        <taxon>Ixodinae</taxon>
        <taxon>Ixodes</taxon>
    </lineage>
</organism>